<keyword evidence="3" id="KW-1185">Reference proteome</keyword>
<reference evidence="2 3" key="1">
    <citation type="submission" date="2020-01" db="EMBL/GenBank/DDBJ databases">
        <title>Genomes of bacteria type strains.</title>
        <authorList>
            <person name="Chen J."/>
            <person name="Zhu S."/>
            <person name="Yang J."/>
        </authorList>
    </citation>
    <scope>NUCLEOTIDE SEQUENCE [LARGE SCALE GENOMIC DNA]</scope>
    <source>
        <strain evidence="2 3">LMG 24078</strain>
    </source>
</reference>
<evidence type="ECO:0008006" key="4">
    <source>
        <dbReference type="Google" id="ProtNLM"/>
    </source>
</evidence>
<organism evidence="2 3">
    <name type="scientific">Alteromonas genovensis</name>
    <dbReference type="NCBI Taxonomy" id="471225"/>
    <lineage>
        <taxon>Bacteria</taxon>
        <taxon>Pseudomonadati</taxon>
        <taxon>Pseudomonadota</taxon>
        <taxon>Gammaproteobacteria</taxon>
        <taxon>Alteromonadales</taxon>
        <taxon>Alteromonadaceae</taxon>
        <taxon>Alteromonas/Salinimonas group</taxon>
        <taxon>Alteromonas</taxon>
    </lineage>
</organism>
<dbReference type="AlphaFoldDB" id="A0A6N9TFV8"/>
<sequence>MSALSHANAQLAEQSNEKLNTVTLAAAPFETYVNDDGEPARVNELVSTALAQSGTDANLKVMRQAFLGSAVRAGRVDGEYALLDMGQQTEGVITSNVFLPLYLYAASKDADVEQIKIFQHLKRNRVAIENRFANTPNFRLIKDIKWSRNPSTFDAFRQLADDRAPYLITSELLIREFNTLLANDREETLHYSAKPLMKSGFQLAIRDDVPNAQKIINNFNNAVSVMQQNGQYNKLLQIDWLRKDINQDGIADYIGHSDITRTSSLLKTAYNLDSTPTSDDSVFVLDGTVFTSKAEAFNALPNSEENGSEENAIEENGIEENGTEAEKRDVMNKSISLLDATTYETLLRRW</sequence>
<dbReference type="EMBL" id="JAAAWO010000008">
    <property type="protein sequence ID" value="NDW16197.1"/>
    <property type="molecule type" value="Genomic_DNA"/>
</dbReference>
<name>A0A6N9TFV8_9ALTE</name>
<feature type="compositionally biased region" description="Acidic residues" evidence="1">
    <location>
        <begin position="306"/>
        <end position="323"/>
    </location>
</feature>
<dbReference type="SUPFAM" id="SSF53850">
    <property type="entry name" value="Periplasmic binding protein-like II"/>
    <property type="match status" value="1"/>
</dbReference>
<evidence type="ECO:0000313" key="2">
    <source>
        <dbReference type="EMBL" id="NDW16197.1"/>
    </source>
</evidence>
<accession>A0A6N9TFV8</accession>
<proteinExistence type="predicted"/>
<protein>
    <recommendedName>
        <fullName evidence="4">Solute-binding protein family 3/N-terminal domain-containing protein</fullName>
    </recommendedName>
</protein>
<evidence type="ECO:0000313" key="3">
    <source>
        <dbReference type="Proteomes" id="UP000471381"/>
    </source>
</evidence>
<dbReference type="Proteomes" id="UP000471381">
    <property type="component" value="Unassembled WGS sequence"/>
</dbReference>
<gene>
    <name evidence="2" type="ORF">GTQ48_11765</name>
</gene>
<feature type="region of interest" description="Disordered" evidence="1">
    <location>
        <begin position="301"/>
        <end position="325"/>
    </location>
</feature>
<evidence type="ECO:0000256" key="1">
    <source>
        <dbReference type="SAM" id="MobiDB-lite"/>
    </source>
</evidence>
<dbReference type="Gene3D" id="3.40.190.10">
    <property type="entry name" value="Periplasmic binding protein-like II"/>
    <property type="match status" value="2"/>
</dbReference>
<comment type="caution">
    <text evidence="2">The sequence shown here is derived from an EMBL/GenBank/DDBJ whole genome shotgun (WGS) entry which is preliminary data.</text>
</comment>